<feature type="region of interest" description="Disordered" evidence="10">
    <location>
        <begin position="1315"/>
        <end position="1347"/>
    </location>
</feature>
<dbReference type="Proteomes" id="UP000050525">
    <property type="component" value="Unassembled WGS sequence"/>
</dbReference>
<feature type="region of interest" description="Disordered" evidence="10">
    <location>
        <begin position="177"/>
        <end position="210"/>
    </location>
</feature>
<evidence type="ECO:0000256" key="7">
    <source>
        <dbReference type="ARBA" id="ARBA00023203"/>
    </source>
</evidence>
<dbReference type="GO" id="GO:0001725">
    <property type="term" value="C:stress fiber"/>
    <property type="evidence" value="ECO:0007669"/>
    <property type="project" value="TreeGrafter"/>
</dbReference>
<feature type="region of interest" description="Disordered" evidence="10">
    <location>
        <begin position="1559"/>
        <end position="1579"/>
    </location>
</feature>
<keyword evidence="13" id="KW-1185">Reference proteome</keyword>
<dbReference type="PROSITE" id="PS00478">
    <property type="entry name" value="LIM_DOMAIN_1"/>
    <property type="match status" value="1"/>
</dbReference>
<gene>
    <name evidence="12" type="primary">XIRP2</name>
    <name evidence="12" type="ORF">Y1Q_0011548</name>
</gene>
<dbReference type="PANTHER" id="PTHR22591:SF1">
    <property type="entry name" value="XIN ACTIN-BINDING REPEAT-CONTAINING PROTEIN 2"/>
    <property type="match status" value="1"/>
</dbReference>
<feature type="repeat" description="Xin" evidence="9">
    <location>
        <begin position="412"/>
        <end position="427"/>
    </location>
</feature>
<dbReference type="GO" id="GO:0051015">
    <property type="term" value="F:actin filament binding"/>
    <property type="evidence" value="ECO:0007669"/>
    <property type="project" value="TreeGrafter"/>
</dbReference>
<feature type="compositionally biased region" description="Basic and acidic residues" evidence="10">
    <location>
        <begin position="1423"/>
        <end position="1451"/>
    </location>
</feature>
<dbReference type="EMBL" id="AKHW03006853">
    <property type="protein sequence ID" value="KYO17896.1"/>
    <property type="molecule type" value="Genomic_DNA"/>
</dbReference>
<comment type="subcellular location">
    <subcellularLocation>
        <location evidence="1">Cell junction</location>
    </subcellularLocation>
</comment>
<evidence type="ECO:0000256" key="1">
    <source>
        <dbReference type="ARBA" id="ARBA00004282"/>
    </source>
</evidence>
<comment type="domain">
    <text evidence="9">Xin repeats bind F-actin.</text>
</comment>
<name>A0A151M0A0_ALLMI</name>
<dbReference type="InterPro" id="IPR030072">
    <property type="entry name" value="XIRP1/XIRP2"/>
</dbReference>
<dbReference type="Gene3D" id="2.10.110.10">
    <property type="entry name" value="Cysteine Rich Protein"/>
    <property type="match status" value="1"/>
</dbReference>
<feature type="compositionally biased region" description="Low complexity" evidence="10">
    <location>
        <begin position="181"/>
        <end position="191"/>
    </location>
</feature>
<dbReference type="Pfam" id="PF08043">
    <property type="entry name" value="Xin"/>
    <property type="match status" value="8"/>
</dbReference>
<feature type="repeat" description="Xin" evidence="9">
    <location>
        <begin position="567"/>
        <end position="582"/>
    </location>
</feature>
<keyword evidence="2 8" id="KW-0479">Metal-binding</keyword>
<evidence type="ECO:0000256" key="5">
    <source>
        <dbReference type="ARBA" id="ARBA00022949"/>
    </source>
</evidence>
<dbReference type="STRING" id="8496.A0A151M0A0"/>
<feature type="repeat" description="Xin" evidence="9">
    <location>
        <begin position="690"/>
        <end position="705"/>
    </location>
</feature>
<dbReference type="CDD" id="cd09442">
    <property type="entry name" value="LIM_Eplin_like"/>
    <property type="match status" value="1"/>
</dbReference>
<feature type="repeat" description="Xin" evidence="9">
    <location>
        <begin position="515"/>
        <end position="530"/>
    </location>
</feature>
<dbReference type="InterPro" id="IPR012510">
    <property type="entry name" value="Actin-binding_Xin_repeat"/>
</dbReference>
<keyword evidence="7 9" id="KW-0009">Actin-binding</keyword>
<dbReference type="PROSITE" id="PS50023">
    <property type="entry name" value="LIM_DOMAIN_2"/>
    <property type="match status" value="1"/>
</dbReference>
<feature type="compositionally biased region" description="Basic and acidic residues" evidence="10">
    <location>
        <begin position="1465"/>
        <end position="1474"/>
    </location>
</feature>
<evidence type="ECO:0000256" key="4">
    <source>
        <dbReference type="ARBA" id="ARBA00022833"/>
    </source>
</evidence>
<feature type="compositionally biased region" description="Basic and acidic residues" evidence="10">
    <location>
        <begin position="192"/>
        <end position="205"/>
    </location>
</feature>
<evidence type="ECO:0000256" key="10">
    <source>
        <dbReference type="SAM" id="MobiDB-lite"/>
    </source>
</evidence>
<dbReference type="GO" id="GO:0007015">
    <property type="term" value="P:actin filament organization"/>
    <property type="evidence" value="ECO:0007669"/>
    <property type="project" value="TreeGrafter"/>
</dbReference>
<feature type="repeat" description="Xin" evidence="9">
    <location>
        <begin position="375"/>
        <end position="390"/>
    </location>
</feature>
<protein>
    <submittedName>
        <fullName evidence="12">Xin actin-binding repeat-containing protein 2 isoform A</fullName>
    </submittedName>
</protein>
<reference evidence="12 13" key="1">
    <citation type="journal article" date="2012" name="Genome Biol.">
        <title>Sequencing three crocodilian genomes to illuminate the evolution of archosaurs and amniotes.</title>
        <authorList>
            <person name="St John J.A."/>
            <person name="Braun E.L."/>
            <person name="Isberg S.R."/>
            <person name="Miles L.G."/>
            <person name="Chong A.Y."/>
            <person name="Gongora J."/>
            <person name="Dalzell P."/>
            <person name="Moran C."/>
            <person name="Bed'hom B."/>
            <person name="Abzhanov A."/>
            <person name="Burgess S.C."/>
            <person name="Cooksey A.M."/>
            <person name="Castoe T.A."/>
            <person name="Crawford N.G."/>
            <person name="Densmore L.D."/>
            <person name="Drew J.C."/>
            <person name="Edwards S.V."/>
            <person name="Faircloth B.C."/>
            <person name="Fujita M.K."/>
            <person name="Greenwold M.J."/>
            <person name="Hoffmann F.G."/>
            <person name="Howard J.M."/>
            <person name="Iguchi T."/>
            <person name="Janes D.E."/>
            <person name="Khan S.Y."/>
            <person name="Kohno S."/>
            <person name="de Koning A.J."/>
            <person name="Lance S.L."/>
            <person name="McCarthy F.M."/>
            <person name="McCormack J.E."/>
            <person name="Merchant M.E."/>
            <person name="Peterson D.G."/>
            <person name="Pollock D.D."/>
            <person name="Pourmand N."/>
            <person name="Raney B.J."/>
            <person name="Roessler K.A."/>
            <person name="Sanford J.R."/>
            <person name="Sawyer R.H."/>
            <person name="Schmidt C.J."/>
            <person name="Triplett E.W."/>
            <person name="Tuberville T.D."/>
            <person name="Venegas-Anaya M."/>
            <person name="Howard J.T."/>
            <person name="Jarvis E.D."/>
            <person name="Guillette L.J.Jr."/>
            <person name="Glenn T.C."/>
            <person name="Green R.E."/>
            <person name="Ray D.A."/>
        </authorList>
    </citation>
    <scope>NUCLEOTIDE SEQUENCE [LARGE SCALE GENOMIC DNA]</scope>
    <source>
        <strain evidence="12">KSC_2009_1</strain>
    </source>
</reference>
<dbReference type="PANTHER" id="PTHR22591">
    <property type="entry name" value="XIN"/>
    <property type="match status" value="1"/>
</dbReference>
<keyword evidence="4 8" id="KW-0862">Zinc</keyword>
<feature type="region of interest" description="Disordered" evidence="10">
    <location>
        <begin position="1378"/>
        <end position="1474"/>
    </location>
</feature>
<dbReference type="FunFam" id="2.10.110.10:FF:000002">
    <property type="entry name" value="LIM domain and actin-binding 1"/>
    <property type="match status" value="1"/>
</dbReference>
<keyword evidence="5" id="KW-0965">Cell junction</keyword>
<comment type="caution">
    <text evidence="12">The sequence shown here is derived from an EMBL/GenBank/DDBJ whole genome shotgun (WGS) entry which is preliminary data.</text>
</comment>
<dbReference type="GO" id="GO:0046872">
    <property type="term" value="F:metal ion binding"/>
    <property type="evidence" value="ECO:0007669"/>
    <property type="project" value="UniProtKB-KW"/>
</dbReference>
<feature type="compositionally biased region" description="Polar residues" evidence="10">
    <location>
        <begin position="1393"/>
        <end position="1405"/>
    </location>
</feature>
<evidence type="ECO:0000256" key="3">
    <source>
        <dbReference type="ARBA" id="ARBA00022737"/>
    </source>
</evidence>
<evidence type="ECO:0000256" key="6">
    <source>
        <dbReference type="ARBA" id="ARBA00023038"/>
    </source>
</evidence>
<dbReference type="InterPro" id="IPR001781">
    <property type="entry name" value="Znf_LIM"/>
</dbReference>
<feature type="repeat" description="Xin" evidence="9">
    <location>
        <begin position="751"/>
        <end position="766"/>
    </location>
</feature>
<dbReference type="GO" id="GO:0005925">
    <property type="term" value="C:focal adhesion"/>
    <property type="evidence" value="ECO:0007669"/>
    <property type="project" value="TreeGrafter"/>
</dbReference>
<organism evidence="12 13">
    <name type="scientific">Alligator mississippiensis</name>
    <name type="common">American alligator</name>
    <dbReference type="NCBI Taxonomy" id="8496"/>
    <lineage>
        <taxon>Eukaryota</taxon>
        <taxon>Metazoa</taxon>
        <taxon>Chordata</taxon>
        <taxon>Craniata</taxon>
        <taxon>Vertebrata</taxon>
        <taxon>Euteleostomi</taxon>
        <taxon>Archelosauria</taxon>
        <taxon>Archosauria</taxon>
        <taxon>Crocodylia</taxon>
        <taxon>Alligatoridae</taxon>
        <taxon>Alligatorinae</taxon>
        <taxon>Alligator</taxon>
    </lineage>
</organism>
<feature type="compositionally biased region" description="Basic and acidic residues" evidence="10">
    <location>
        <begin position="1328"/>
        <end position="1342"/>
    </location>
</feature>
<feature type="repeat" description="Xin" evidence="9">
    <location>
        <begin position="827"/>
        <end position="842"/>
    </location>
</feature>
<feature type="repeat" description="Xin" evidence="9">
    <location>
        <begin position="336"/>
        <end position="351"/>
    </location>
</feature>
<keyword evidence="6 8" id="KW-0440">LIM domain</keyword>
<dbReference type="Pfam" id="PF00412">
    <property type="entry name" value="LIM"/>
    <property type="match status" value="1"/>
</dbReference>
<dbReference type="SMART" id="SM00132">
    <property type="entry name" value="LIM"/>
    <property type="match status" value="1"/>
</dbReference>
<feature type="domain" description="LIM zinc-binding" evidence="11">
    <location>
        <begin position="1178"/>
        <end position="1238"/>
    </location>
</feature>
<sequence length="1748" mass="198379">MVAPSEGMKPAKLQGDRYTCTTPWISKEVETERSLHSPTFKNQPGSHSIVSVKESNVRGGKTVFGKMSSENGQNKNFEAIIGYRKPVSGFPEEDSNQSGTEPLDFQDALPLKERMALYQAAVSKVETSSSAINAIEESEACTVPGGLARVKKQFEKADIASSKNTFAQYQYQHKSVQEMTSRSQLKVSSSSKETERNEVTSKESQLEAFQTEEVSHLEKATHETTRASNFAQHTEETVVNAAMDEEISKISTQVLKEQFERTAQEKADREPATPAKQIKIENEYQEIAWPSALTIPKDLYSKQRNLYELKRLYKHIHPECMSPEREYLEWDEILKGEVQSMRWVFENQPLDSIKDESPDPSNIKSIADQEIIAGGDVKYTTWMFETQPIDALGSHSSDSAENADKIPELARGDVRTATWMFETQPLDSMNKIHHDKEQETDETCVKDITGGDVKTVKSELKEIKGDVKRSIKHFETQPMYVIRDNLGQMLEIKTVHREDIEKVVCGVSMEENIKGGVHKAKWLFETQALDTIKEDSEVTVNNDNTTHLPPEEIIGGDKVVATEEEKGDVRHQKWIFETKPLEQIREGKKEFVRTVKLEEIDKGDVSSCKNIFESSGVNSFGKYHEVKTIRQEEILRGDVKSYRWLFETRPLDQFDESVKKVQIIKGISSQEVQSEDEESNTEQTTHIVKGDVKMCRWLFETQPMELLYDKVQPLDAIKDESETTVKLHTIKDESVDINAEKTISVEEITKGDVKNYRMLFETQPLYAIQDKEGYYHEVTTVKKEEVIHGDGGDVKANKQLFESQGLKKDTYEPEESEIKIKEEIPQSDVKTTTWLFETTPFHEFNESKADEIGDVRMAKYKLMNQEPPEIQKEEIIKGDLGNIMMNLLSKRSTVKREITVNEDEKGNVNLTKAQLLNRSTDVLVEKEEIENERGDINMTIYSLLHKKDGNKIHHDEVIGGDVKRTIHNLLSSTMNNEITERAKIDESERGNVQFFTTCIESGALDYLKMFQTGSNEIFTTQKQEEEGEIIGGDVEEPENTSCHVHKEEIIKESSYQLKETEKPDVIPGDIKRTIESLEKAINKTNKVLKEAVVQGDLESTLRSLKEAHQSLKRIDKECVISNDIQNDGQNQLDTSAEEKIVEHQERKHAEDETVSRGLKVKREVRTEKSEKLQLQEKEVCTLCQKKAYPMECLIADKQIFHKSCFRCHHCSSKLSLGNYASLHGQIYCKPHFKQLFKSKGNYDEGFGHKQHKELWNSKDQSSSMGNVYAEEVNPSKDTPIKSKLSAQIDSDVSSCTNYVYPETLEDNLKKSSERGKLKITWPPSKGDASPKKTFSIEDEAKVNKPKWPPDAFEEEACSIRTDISLGNNKAPYMEKTCSDLRQKEEQKKDDSVDPQQKQPASFSSVSEREAATNINAAKVNEASNKEKDQENKNVQDKMNETKGSENKERSGKVVNESDNVVVQSPEKKPNEKINETGGVEVLQVTNTDDQTVLGNHKEINLNNNNNYYTTFSHLSICRQETSFSAMSKPITKFNHANCTEFEYAFEKIANQPRNAELLDISESQERDSKDVVSVSLDEQNSKDKDTSECLVQFNKDATCQKSCTSNLVLKETTKITSPFDTELLSSGEEPKHGKHLTTILSDTVKTPSFPEKDDTHLDCGLLNSVDIIKNTPSPYSKEYGDYDTDLNDINICQEAEIIEVSENAISTSLDLLSSKCIAVPSSQGDKAKSKQLTIEEQIKRNRCYDENE</sequence>
<evidence type="ECO:0000256" key="8">
    <source>
        <dbReference type="PROSITE-ProRule" id="PRU00125"/>
    </source>
</evidence>
<evidence type="ECO:0000259" key="11">
    <source>
        <dbReference type="PROSITE" id="PS50023"/>
    </source>
</evidence>
<dbReference type="PROSITE" id="PS51389">
    <property type="entry name" value="XIN"/>
    <property type="match status" value="10"/>
</dbReference>
<evidence type="ECO:0000313" key="12">
    <source>
        <dbReference type="EMBL" id="KYO17896.1"/>
    </source>
</evidence>
<evidence type="ECO:0000313" key="13">
    <source>
        <dbReference type="Proteomes" id="UP000050525"/>
    </source>
</evidence>
<proteinExistence type="inferred from homology"/>
<dbReference type="SUPFAM" id="SSF57716">
    <property type="entry name" value="Glucocorticoid receptor-like (DNA-binding domain)"/>
    <property type="match status" value="2"/>
</dbReference>
<accession>A0A151M0A0</accession>
<comment type="similarity">
    <text evidence="9">Belongs to the Xin family.</text>
</comment>
<feature type="compositionally biased region" description="Basic and acidic residues" evidence="10">
    <location>
        <begin position="1378"/>
        <end position="1391"/>
    </location>
</feature>
<evidence type="ECO:0000256" key="2">
    <source>
        <dbReference type="ARBA" id="ARBA00022723"/>
    </source>
</evidence>
<feature type="repeat" description="Xin" evidence="9">
    <location>
        <begin position="792"/>
        <end position="807"/>
    </location>
</feature>
<evidence type="ECO:0000256" key="9">
    <source>
        <dbReference type="PROSITE-ProRule" id="PRU00721"/>
    </source>
</evidence>
<keyword evidence="3" id="KW-0677">Repeat</keyword>
<feature type="repeat" description="Xin" evidence="9">
    <location>
        <begin position="637"/>
        <end position="652"/>
    </location>
</feature>